<dbReference type="STRING" id="589385.SAMN05421504_103851"/>
<dbReference type="Proteomes" id="UP000199515">
    <property type="component" value="Unassembled WGS sequence"/>
</dbReference>
<dbReference type="EMBL" id="FNON01000003">
    <property type="protein sequence ID" value="SDX78895.1"/>
    <property type="molecule type" value="Genomic_DNA"/>
</dbReference>
<dbReference type="AlphaFoldDB" id="A0A1H3EJY1"/>
<feature type="signal peptide" evidence="1">
    <location>
        <begin position="1"/>
        <end position="24"/>
    </location>
</feature>
<proteinExistence type="predicted"/>
<gene>
    <name evidence="2" type="ORF">SAMN05421504_103851</name>
</gene>
<evidence type="ECO:0000313" key="2">
    <source>
        <dbReference type="EMBL" id="SDX78895.1"/>
    </source>
</evidence>
<reference evidence="2 3" key="1">
    <citation type="submission" date="2016-10" db="EMBL/GenBank/DDBJ databases">
        <authorList>
            <person name="de Groot N.N."/>
        </authorList>
    </citation>
    <scope>NUCLEOTIDE SEQUENCE [LARGE SCALE GENOMIC DNA]</scope>
    <source>
        <strain evidence="2 3">CPCC 202699</strain>
    </source>
</reference>
<keyword evidence="3" id="KW-1185">Reference proteome</keyword>
<evidence type="ECO:0000313" key="3">
    <source>
        <dbReference type="Proteomes" id="UP000199515"/>
    </source>
</evidence>
<name>A0A1H3EJY1_9PSEU</name>
<keyword evidence="1" id="KW-0732">Signal</keyword>
<protein>
    <submittedName>
        <fullName evidence="2">Uncharacterized protein</fullName>
    </submittedName>
</protein>
<feature type="chain" id="PRO_5011650449" evidence="1">
    <location>
        <begin position="25"/>
        <end position="58"/>
    </location>
</feature>
<organism evidence="2 3">
    <name type="scientific">Amycolatopsis xylanica</name>
    <dbReference type="NCBI Taxonomy" id="589385"/>
    <lineage>
        <taxon>Bacteria</taxon>
        <taxon>Bacillati</taxon>
        <taxon>Actinomycetota</taxon>
        <taxon>Actinomycetes</taxon>
        <taxon>Pseudonocardiales</taxon>
        <taxon>Pseudonocardiaceae</taxon>
        <taxon>Amycolatopsis</taxon>
    </lineage>
</organism>
<sequence>MATLVGAVAAILAGLGLAAGGSLALVSTSDPDTTTTVEARFQDKYNPLDNLPTIYGNR</sequence>
<evidence type="ECO:0000256" key="1">
    <source>
        <dbReference type="SAM" id="SignalP"/>
    </source>
</evidence>
<accession>A0A1H3EJY1</accession>
<dbReference type="RefSeq" id="WP_176968663.1">
    <property type="nucleotide sequence ID" value="NZ_FNON01000003.1"/>
</dbReference>